<evidence type="ECO:0000313" key="1">
    <source>
        <dbReference type="EMBL" id="QHS99312.1"/>
    </source>
</evidence>
<dbReference type="AlphaFoldDB" id="A0A6C0C4Q2"/>
<organism evidence="1">
    <name type="scientific">viral metagenome</name>
    <dbReference type="NCBI Taxonomy" id="1070528"/>
    <lineage>
        <taxon>unclassified sequences</taxon>
        <taxon>metagenomes</taxon>
        <taxon>organismal metagenomes</taxon>
    </lineage>
</organism>
<proteinExistence type="predicted"/>
<sequence>MNFKKDKLTQCEHNALQFGRRKFNTDYNKYLYCQITNICTVR</sequence>
<dbReference type="EMBL" id="MN739338">
    <property type="protein sequence ID" value="QHS99312.1"/>
    <property type="molecule type" value="Genomic_DNA"/>
</dbReference>
<name>A0A6C0C4Q2_9ZZZZ</name>
<reference evidence="1" key="1">
    <citation type="journal article" date="2020" name="Nature">
        <title>Giant virus diversity and host interactions through global metagenomics.</title>
        <authorList>
            <person name="Schulz F."/>
            <person name="Roux S."/>
            <person name="Paez-Espino D."/>
            <person name="Jungbluth S."/>
            <person name="Walsh D.A."/>
            <person name="Denef V.J."/>
            <person name="McMahon K.D."/>
            <person name="Konstantinidis K.T."/>
            <person name="Eloe-Fadrosh E.A."/>
            <person name="Kyrpides N.C."/>
            <person name="Woyke T."/>
        </authorList>
    </citation>
    <scope>NUCLEOTIDE SEQUENCE</scope>
    <source>
        <strain evidence="1">GVMAG-M-3300020185-33</strain>
    </source>
</reference>
<protein>
    <submittedName>
        <fullName evidence="1">Uncharacterized protein</fullName>
    </submittedName>
</protein>
<accession>A0A6C0C4Q2</accession>